<evidence type="ECO:0000313" key="3">
    <source>
        <dbReference type="Proteomes" id="UP001054252"/>
    </source>
</evidence>
<proteinExistence type="predicted"/>
<keyword evidence="1" id="KW-0732">Signal</keyword>
<evidence type="ECO:0000256" key="1">
    <source>
        <dbReference type="SAM" id="SignalP"/>
    </source>
</evidence>
<evidence type="ECO:0000313" key="2">
    <source>
        <dbReference type="EMBL" id="GKU96518.1"/>
    </source>
</evidence>
<comment type="caution">
    <text evidence="2">The sequence shown here is derived from an EMBL/GenBank/DDBJ whole genome shotgun (WGS) entry which is preliminary data.</text>
</comment>
<organism evidence="2 3">
    <name type="scientific">Rubroshorea leprosula</name>
    <dbReference type="NCBI Taxonomy" id="152421"/>
    <lineage>
        <taxon>Eukaryota</taxon>
        <taxon>Viridiplantae</taxon>
        <taxon>Streptophyta</taxon>
        <taxon>Embryophyta</taxon>
        <taxon>Tracheophyta</taxon>
        <taxon>Spermatophyta</taxon>
        <taxon>Magnoliopsida</taxon>
        <taxon>eudicotyledons</taxon>
        <taxon>Gunneridae</taxon>
        <taxon>Pentapetalae</taxon>
        <taxon>rosids</taxon>
        <taxon>malvids</taxon>
        <taxon>Malvales</taxon>
        <taxon>Dipterocarpaceae</taxon>
        <taxon>Rubroshorea</taxon>
    </lineage>
</organism>
<dbReference type="Proteomes" id="UP001054252">
    <property type="component" value="Unassembled WGS sequence"/>
</dbReference>
<keyword evidence="3" id="KW-1185">Reference proteome</keyword>
<feature type="signal peptide" evidence="1">
    <location>
        <begin position="1"/>
        <end position="15"/>
    </location>
</feature>
<gene>
    <name evidence="2" type="ORF">SLEP1_g9747</name>
</gene>
<feature type="chain" id="PRO_5043394458" evidence="1">
    <location>
        <begin position="16"/>
        <end position="230"/>
    </location>
</feature>
<accession>A0AAV5I5V9</accession>
<dbReference type="EMBL" id="BPVZ01000010">
    <property type="protein sequence ID" value="GKU96518.1"/>
    <property type="molecule type" value="Genomic_DNA"/>
</dbReference>
<sequence>MAALISLITFAFFWTSPKFWKYADLRKAEKIVLRGKQEAVLYVAWYKTYDPPIQAFFPWDDLALKEEPSTFPWRSRYKLLIWVDLFNFVLAFFGFRALSTPKGGGGGAAPLVSDMGGGGILAPPTVEGGGATAPAAALVFIFILPYINWEIDAVSEDGLGSGGGRGPEAVDITHIQQDACHITTPQFANCLKSQMQKERFRVSSTCKFTHVPKMEHLVILLSEYDSQYLQ</sequence>
<name>A0AAV5I5V9_9ROSI</name>
<reference evidence="2 3" key="1">
    <citation type="journal article" date="2021" name="Commun. Biol.">
        <title>The genome of Shorea leprosula (Dipterocarpaceae) highlights the ecological relevance of drought in aseasonal tropical rainforests.</title>
        <authorList>
            <person name="Ng K.K.S."/>
            <person name="Kobayashi M.J."/>
            <person name="Fawcett J.A."/>
            <person name="Hatakeyama M."/>
            <person name="Paape T."/>
            <person name="Ng C.H."/>
            <person name="Ang C.C."/>
            <person name="Tnah L.H."/>
            <person name="Lee C.T."/>
            <person name="Nishiyama T."/>
            <person name="Sese J."/>
            <person name="O'Brien M.J."/>
            <person name="Copetti D."/>
            <person name="Mohd Noor M.I."/>
            <person name="Ong R.C."/>
            <person name="Putra M."/>
            <person name="Sireger I.Z."/>
            <person name="Indrioko S."/>
            <person name="Kosugi Y."/>
            <person name="Izuno A."/>
            <person name="Isagi Y."/>
            <person name="Lee S.L."/>
            <person name="Shimizu K.K."/>
        </authorList>
    </citation>
    <scope>NUCLEOTIDE SEQUENCE [LARGE SCALE GENOMIC DNA]</scope>
    <source>
        <strain evidence="2">214</strain>
    </source>
</reference>
<dbReference type="AlphaFoldDB" id="A0AAV5I5V9"/>
<protein>
    <submittedName>
        <fullName evidence="2">Uncharacterized protein</fullName>
    </submittedName>
</protein>